<dbReference type="EMBL" id="BRXZ01000461">
    <property type="protein sequence ID" value="GMI12133.1"/>
    <property type="molecule type" value="Genomic_DNA"/>
</dbReference>
<evidence type="ECO:0000313" key="3">
    <source>
        <dbReference type="Proteomes" id="UP001165082"/>
    </source>
</evidence>
<accession>A0A9W7FH63</accession>
<dbReference type="Proteomes" id="UP001165082">
    <property type="component" value="Unassembled WGS sequence"/>
</dbReference>
<protein>
    <submittedName>
        <fullName evidence="2">Uncharacterized protein</fullName>
    </submittedName>
</protein>
<sequence length="129" mass="13870">MKYLLALFPFIPFATSDPVPLAVASSEDYHPMPNGWSYHSSCITPLDILPDELLPCLYPPKRTLRSPTASASPSASASYYSDWSVYAQSVSSSGITYMSSTWAVPSKPANHGPASQSSVYIFNGLEDGG</sequence>
<reference evidence="2" key="1">
    <citation type="submission" date="2022-07" db="EMBL/GenBank/DDBJ databases">
        <title>Genome analysis of Parmales, a sister group of diatoms, reveals the evolutionary specialization of diatoms from phago-mixotrophs to photoautotrophs.</title>
        <authorList>
            <person name="Ban H."/>
            <person name="Sato S."/>
            <person name="Yoshikawa S."/>
            <person name="Kazumasa Y."/>
            <person name="Nakamura Y."/>
            <person name="Ichinomiya M."/>
            <person name="Saitoh K."/>
            <person name="Sato N."/>
            <person name="Blanc-Mathieu R."/>
            <person name="Endo H."/>
            <person name="Kuwata A."/>
            <person name="Ogata H."/>
        </authorList>
    </citation>
    <scope>NUCLEOTIDE SEQUENCE</scope>
</reference>
<feature type="non-terminal residue" evidence="2">
    <location>
        <position position="129"/>
    </location>
</feature>
<feature type="signal peptide" evidence="1">
    <location>
        <begin position="1"/>
        <end position="16"/>
    </location>
</feature>
<organism evidence="2 3">
    <name type="scientific">Triparma retinervis</name>
    <dbReference type="NCBI Taxonomy" id="2557542"/>
    <lineage>
        <taxon>Eukaryota</taxon>
        <taxon>Sar</taxon>
        <taxon>Stramenopiles</taxon>
        <taxon>Ochrophyta</taxon>
        <taxon>Bolidophyceae</taxon>
        <taxon>Parmales</taxon>
        <taxon>Triparmaceae</taxon>
        <taxon>Triparma</taxon>
    </lineage>
</organism>
<keyword evidence="3" id="KW-1185">Reference proteome</keyword>
<comment type="caution">
    <text evidence="2">The sequence shown here is derived from an EMBL/GenBank/DDBJ whole genome shotgun (WGS) entry which is preliminary data.</text>
</comment>
<dbReference type="OrthoDB" id="3256306at2759"/>
<keyword evidence="1" id="KW-0732">Signal</keyword>
<feature type="chain" id="PRO_5040910557" evidence="1">
    <location>
        <begin position="17"/>
        <end position="129"/>
    </location>
</feature>
<proteinExistence type="predicted"/>
<dbReference type="AlphaFoldDB" id="A0A9W7FH63"/>
<name>A0A9W7FH63_9STRA</name>
<gene>
    <name evidence="2" type="ORF">TrRE_jg2266</name>
</gene>
<evidence type="ECO:0000313" key="2">
    <source>
        <dbReference type="EMBL" id="GMI12133.1"/>
    </source>
</evidence>
<evidence type="ECO:0000256" key="1">
    <source>
        <dbReference type="SAM" id="SignalP"/>
    </source>
</evidence>